<organism evidence="2 3">
    <name type="scientific">Ensete ventricosum</name>
    <name type="common">Abyssinian banana</name>
    <name type="synonym">Musa ensete</name>
    <dbReference type="NCBI Taxonomy" id="4639"/>
    <lineage>
        <taxon>Eukaryota</taxon>
        <taxon>Viridiplantae</taxon>
        <taxon>Streptophyta</taxon>
        <taxon>Embryophyta</taxon>
        <taxon>Tracheophyta</taxon>
        <taxon>Spermatophyta</taxon>
        <taxon>Magnoliopsida</taxon>
        <taxon>Liliopsida</taxon>
        <taxon>Zingiberales</taxon>
        <taxon>Musaceae</taxon>
        <taxon>Ensete</taxon>
    </lineage>
</organism>
<gene>
    <name evidence="2" type="ORF">B296_00025548</name>
</gene>
<accession>A0A426YJP8</accession>
<evidence type="ECO:0000313" key="3">
    <source>
        <dbReference type="Proteomes" id="UP000287651"/>
    </source>
</evidence>
<comment type="caution">
    <text evidence="2">The sequence shown here is derived from an EMBL/GenBank/DDBJ whole genome shotgun (WGS) entry which is preliminary data.</text>
</comment>
<sequence length="109" mass="11526">MPQPLTVVTGAGAVAPRDPHPVVSILRRMLASNRSINLFNPGGSNHPRRSLPQPLLAPAAALTGHSRSLLLQPPSDLAAIFRPALDSTQSTPSFPSQQDQLLSQPSLPL</sequence>
<dbReference type="AlphaFoldDB" id="A0A426YJP8"/>
<name>A0A426YJP8_ENSVE</name>
<protein>
    <submittedName>
        <fullName evidence="2">Uncharacterized protein</fullName>
    </submittedName>
</protein>
<evidence type="ECO:0000256" key="1">
    <source>
        <dbReference type="SAM" id="MobiDB-lite"/>
    </source>
</evidence>
<proteinExistence type="predicted"/>
<dbReference type="Proteomes" id="UP000287651">
    <property type="component" value="Unassembled WGS sequence"/>
</dbReference>
<evidence type="ECO:0000313" key="2">
    <source>
        <dbReference type="EMBL" id="RRT51916.1"/>
    </source>
</evidence>
<dbReference type="EMBL" id="AMZH03011972">
    <property type="protein sequence ID" value="RRT51916.1"/>
    <property type="molecule type" value="Genomic_DNA"/>
</dbReference>
<feature type="region of interest" description="Disordered" evidence="1">
    <location>
        <begin position="87"/>
        <end position="109"/>
    </location>
</feature>
<reference evidence="2 3" key="1">
    <citation type="journal article" date="2014" name="Agronomy (Basel)">
        <title>A Draft Genome Sequence for Ensete ventricosum, the Drought-Tolerant Tree Against Hunger.</title>
        <authorList>
            <person name="Harrison J."/>
            <person name="Moore K.A."/>
            <person name="Paszkiewicz K."/>
            <person name="Jones T."/>
            <person name="Grant M."/>
            <person name="Ambacheew D."/>
            <person name="Muzemil S."/>
            <person name="Studholme D.J."/>
        </authorList>
    </citation>
    <scope>NUCLEOTIDE SEQUENCE [LARGE SCALE GENOMIC DNA]</scope>
</reference>